<dbReference type="Pfam" id="PF04851">
    <property type="entry name" value="ResIII"/>
    <property type="match status" value="1"/>
</dbReference>
<dbReference type="RefSeq" id="WP_168045872.1">
    <property type="nucleotide sequence ID" value="NZ_JAATJM010000001.1"/>
</dbReference>
<feature type="domain" description="Helicase C-terminal" evidence="6">
    <location>
        <begin position="538"/>
        <end position="704"/>
    </location>
</feature>
<dbReference type="GO" id="GO:0005524">
    <property type="term" value="F:ATP binding"/>
    <property type="evidence" value="ECO:0007669"/>
    <property type="project" value="UniProtKB-KW"/>
</dbReference>
<gene>
    <name evidence="7" type="ORF">GGQ87_001301</name>
</gene>
<keyword evidence="4" id="KW-0067">ATP-binding</keyword>
<accession>A0A7X5YJD5</accession>
<evidence type="ECO:0000256" key="1">
    <source>
        <dbReference type="ARBA" id="ARBA00022741"/>
    </source>
</evidence>
<dbReference type="InterPro" id="IPR014001">
    <property type="entry name" value="Helicase_ATP-bd"/>
</dbReference>
<dbReference type="InterPro" id="IPR001650">
    <property type="entry name" value="Helicase_C-like"/>
</dbReference>
<evidence type="ECO:0000313" key="7">
    <source>
        <dbReference type="EMBL" id="NJC41043.1"/>
    </source>
</evidence>
<keyword evidence="8" id="KW-1185">Reference proteome</keyword>
<dbReference type="Gene3D" id="3.40.50.300">
    <property type="entry name" value="P-loop containing nucleotide triphosphate hydrolases"/>
    <property type="match status" value="2"/>
</dbReference>
<evidence type="ECO:0000256" key="2">
    <source>
        <dbReference type="ARBA" id="ARBA00022801"/>
    </source>
</evidence>
<evidence type="ECO:0000313" key="8">
    <source>
        <dbReference type="Proteomes" id="UP000587415"/>
    </source>
</evidence>
<evidence type="ECO:0000259" key="6">
    <source>
        <dbReference type="PROSITE" id="PS51194"/>
    </source>
</evidence>
<keyword evidence="2" id="KW-0378">Hydrolase</keyword>
<comment type="caution">
    <text evidence="7">The sequence shown here is derived from an EMBL/GenBank/DDBJ whole genome shotgun (WGS) entry which is preliminary data.</text>
</comment>
<proteinExistence type="predicted"/>
<evidence type="ECO:0000259" key="5">
    <source>
        <dbReference type="PROSITE" id="PS51192"/>
    </source>
</evidence>
<dbReference type="PANTHER" id="PTHR11274">
    <property type="entry name" value="RAD25/XP-B DNA REPAIR HELICASE"/>
    <property type="match status" value="1"/>
</dbReference>
<dbReference type="GO" id="GO:0003677">
    <property type="term" value="F:DNA binding"/>
    <property type="evidence" value="ECO:0007669"/>
    <property type="project" value="InterPro"/>
</dbReference>
<dbReference type="InterPro" id="IPR027417">
    <property type="entry name" value="P-loop_NTPase"/>
</dbReference>
<dbReference type="PANTHER" id="PTHR11274:SF0">
    <property type="entry name" value="GENERAL TRANSCRIPTION AND DNA REPAIR FACTOR IIH HELICASE SUBUNIT XPB"/>
    <property type="match status" value="1"/>
</dbReference>
<dbReference type="AlphaFoldDB" id="A0A7X5YJD5"/>
<organism evidence="7 8">
    <name type="scientific">Brevundimonas alba</name>
    <dbReference type="NCBI Taxonomy" id="74314"/>
    <lineage>
        <taxon>Bacteria</taxon>
        <taxon>Pseudomonadati</taxon>
        <taxon>Pseudomonadota</taxon>
        <taxon>Alphaproteobacteria</taxon>
        <taxon>Caulobacterales</taxon>
        <taxon>Caulobacteraceae</taxon>
        <taxon>Brevundimonas</taxon>
    </lineage>
</organism>
<evidence type="ECO:0000256" key="4">
    <source>
        <dbReference type="ARBA" id="ARBA00022840"/>
    </source>
</evidence>
<keyword evidence="3 7" id="KW-0347">Helicase</keyword>
<feature type="domain" description="Helicase ATP-binding" evidence="5">
    <location>
        <begin position="278"/>
        <end position="447"/>
    </location>
</feature>
<dbReference type="Gene3D" id="3.30.870.10">
    <property type="entry name" value="Endonuclease Chain A"/>
    <property type="match status" value="1"/>
</dbReference>
<dbReference type="SMART" id="SM00487">
    <property type="entry name" value="DEXDc"/>
    <property type="match status" value="1"/>
</dbReference>
<sequence>MLRSLVLKGVYKSDQDDILRSFYFPALAAANRYDRAVGYFSASSLSEAAQALTVFIKGDGVIRLVVGAFTAQSDIDAVREGLRLKEISERIGAEMVAAVSDIDDELFQHRFKALAWLIAHGRLEIRVALRPNGIYHDKVGIISDADGDAVVFSGSANESAAALLPTQNYESINVFPTWRPELADFHEPHRDSFTRLWDNKSRGTVVIDLPTALKDNLLEVAASLDGPPDSEREAQIAERLRALEASDEAEPEARLPRAPAMIHGMPFKMREHQLEALRAWQANGYRGVFDLATGAGKTITAVYATVQMAKGIPGLAVVIAAPYQSLADQWCEILEAFNIRPLQCYISKENWHDDLQKRVLDMQGGSDAFQALVVVNRTLRTPEFQAALARIPGNRLLWIGDECHHHGSESLASALPAHAHYRIGLSATPLHYLDEERNARLKAYYGDIVFSYTLAQAIADKVLTPYNYYPTVVPLTADEASEFISLSDDIARAFMREDKGSGPPSTMLTALLMKRARVVGSAANKMIALQKTLAGRPPQQHALFYCGDGQVEMDGVDEDDGAEDGQPTRQIEAVSRLLDDEGWKVSRFTARESRRERESILQSFKTGAIDGLVAIKCLDEGIDVPACSIAYILASSKDPRQFIQRRGRILRRSPGKTIANIHDYIVVLPEDAEDVSGAARKLITGELKRVAEFSGLAENRNEAYAALRPILTAYDLEHVL</sequence>
<dbReference type="EMBL" id="JAATJM010000001">
    <property type="protein sequence ID" value="NJC41043.1"/>
    <property type="molecule type" value="Genomic_DNA"/>
</dbReference>
<dbReference type="GO" id="GO:0004386">
    <property type="term" value="F:helicase activity"/>
    <property type="evidence" value="ECO:0007669"/>
    <property type="project" value="UniProtKB-KW"/>
</dbReference>
<dbReference type="PROSITE" id="PS51194">
    <property type="entry name" value="HELICASE_CTER"/>
    <property type="match status" value="1"/>
</dbReference>
<dbReference type="Pfam" id="PF00271">
    <property type="entry name" value="Helicase_C"/>
    <property type="match status" value="1"/>
</dbReference>
<protein>
    <submittedName>
        <fullName evidence="7">Superfamily II DNA or RNA helicase</fullName>
    </submittedName>
</protein>
<keyword evidence="1" id="KW-0547">Nucleotide-binding</keyword>
<name>A0A7X5YJD5_9CAUL</name>
<reference evidence="7 8" key="1">
    <citation type="submission" date="2020-03" db="EMBL/GenBank/DDBJ databases">
        <title>Genomic Encyclopedia of Type Strains, Phase IV (KMG-IV): sequencing the most valuable type-strain genomes for metagenomic binning, comparative biology and taxonomic classification.</title>
        <authorList>
            <person name="Goeker M."/>
        </authorList>
    </citation>
    <scope>NUCLEOTIDE SEQUENCE [LARGE SCALE GENOMIC DNA]</scope>
    <source>
        <strain evidence="7 8">DSM 4736</strain>
    </source>
</reference>
<dbReference type="GO" id="GO:0016787">
    <property type="term" value="F:hydrolase activity"/>
    <property type="evidence" value="ECO:0007669"/>
    <property type="project" value="UniProtKB-KW"/>
</dbReference>
<dbReference type="SUPFAM" id="SSF52540">
    <property type="entry name" value="P-loop containing nucleoside triphosphate hydrolases"/>
    <property type="match status" value="2"/>
</dbReference>
<dbReference type="InterPro" id="IPR006935">
    <property type="entry name" value="Helicase/UvrB_N"/>
</dbReference>
<dbReference type="Proteomes" id="UP000587415">
    <property type="component" value="Unassembled WGS sequence"/>
</dbReference>
<evidence type="ECO:0000256" key="3">
    <source>
        <dbReference type="ARBA" id="ARBA00022806"/>
    </source>
</evidence>
<dbReference type="InterPro" id="IPR050615">
    <property type="entry name" value="ATP-dep_DNA_Helicase"/>
</dbReference>
<dbReference type="SMART" id="SM00490">
    <property type="entry name" value="HELICc"/>
    <property type="match status" value="1"/>
</dbReference>
<dbReference type="CDD" id="cd09179">
    <property type="entry name" value="PLDc_N_DEXD_a"/>
    <property type="match status" value="1"/>
</dbReference>
<dbReference type="PROSITE" id="PS51192">
    <property type="entry name" value="HELICASE_ATP_BIND_1"/>
    <property type="match status" value="1"/>
</dbReference>